<dbReference type="GO" id="GO:0008168">
    <property type="term" value="F:methyltransferase activity"/>
    <property type="evidence" value="ECO:0007669"/>
    <property type="project" value="UniProtKB-KW"/>
</dbReference>
<evidence type="ECO:0000313" key="2">
    <source>
        <dbReference type="Proteomes" id="UP000582213"/>
    </source>
</evidence>
<organism evidence="1 2">
    <name type="scientific">Sulfurisphaera ohwakuensis</name>
    <dbReference type="NCBI Taxonomy" id="69656"/>
    <lineage>
        <taxon>Archaea</taxon>
        <taxon>Thermoproteota</taxon>
        <taxon>Thermoprotei</taxon>
        <taxon>Sulfolobales</taxon>
        <taxon>Sulfolobaceae</taxon>
        <taxon>Sulfurisphaera</taxon>
    </lineage>
</organism>
<keyword evidence="1" id="KW-0489">Methyltransferase</keyword>
<name>A0A7J9RUF2_SULOH</name>
<accession>A0A7J9RUF2</accession>
<keyword evidence="1" id="KW-0808">Transferase</keyword>
<dbReference type="GeneID" id="68930135"/>
<sequence length="221" mass="25164">MVVLGKVLSIFTKYEKIIGISGNGVHSIENLIKNYIYPVTTQAIIKGLSESVGVRIDDPYSSFYILVKVLSPPTKGVRKIDRNSLVLLNVTGDTVEKDLEKNGIIQVNRKKKTILLAEPENATDISNIILSFEKLEHVKEAKVGDYNFNNPVQVLHYLEYVALKFPDKLKEEIDKLRETSRYVNEAIAIAKIFSEVLRKMILKKCPQEKTQKSKDYYSKMN</sequence>
<dbReference type="Proteomes" id="UP000582213">
    <property type="component" value="Unassembled WGS sequence"/>
</dbReference>
<dbReference type="EMBL" id="JACHFY010000011">
    <property type="protein sequence ID" value="MBB5254126.1"/>
    <property type="molecule type" value="Genomic_DNA"/>
</dbReference>
<dbReference type="RefSeq" id="WP_231113704.1">
    <property type="nucleotide sequence ID" value="NZ_CP045484.1"/>
</dbReference>
<dbReference type="GO" id="GO:0032259">
    <property type="term" value="P:methylation"/>
    <property type="evidence" value="ECO:0007669"/>
    <property type="project" value="UniProtKB-KW"/>
</dbReference>
<proteinExistence type="predicted"/>
<comment type="caution">
    <text evidence="1">The sequence shown here is derived from an EMBL/GenBank/DDBJ whole genome shotgun (WGS) entry which is preliminary data.</text>
</comment>
<evidence type="ECO:0000313" key="1">
    <source>
        <dbReference type="EMBL" id="MBB5254126.1"/>
    </source>
</evidence>
<gene>
    <name evidence="1" type="ORF">HNQ62_001899</name>
</gene>
<reference evidence="1 2" key="1">
    <citation type="submission" date="2020-08" db="EMBL/GenBank/DDBJ databases">
        <title>Genomic Encyclopedia of Type Strains, Phase IV (KMG-IV): sequencing the most valuable type-strain genomes for metagenomic binning, comparative biology and taxonomic classification.</title>
        <authorList>
            <person name="Goeker M."/>
        </authorList>
    </citation>
    <scope>NUCLEOTIDE SEQUENCE [LARGE SCALE GENOMIC DNA]</scope>
    <source>
        <strain evidence="1 2">DSM 12421</strain>
    </source>
</reference>
<dbReference type="AlphaFoldDB" id="A0A7J9RUF2"/>
<protein>
    <submittedName>
        <fullName evidence="1">Adenine-specific DNA methylase</fullName>
    </submittedName>
</protein>